<reference evidence="2" key="1">
    <citation type="submission" date="2020-10" db="EMBL/GenBank/DDBJ databases">
        <authorList>
            <person name="Gilroy R."/>
        </authorList>
    </citation>
    <scope>NUCLEOTIDE SEQUENCE</scope>
    <source>
        <strain evidence="2">CHK191-8634</strain>
    </source>
</reference>
<proteinExistence type="predicted"/>
<feature type="domain" description="DUF4830" evidence="1">
    <location>
        <begin position="65"/>
        <end position="141"/>
    </location>
</feature>
<comment type="caution">
    <text evidence="2">The sequence shown here is derived from an EMBL/GenBank/DDBJ whole genome shotgun (WGS) entry which is preliminary data.</text>
</comment>
<accession>A0A9D1IVD0</accession>
<reference evidence="2" key="2">
    <citation type="journal article" date="2021" name="PeerJ">
        <title>Extensive microbial diversity within the chicken gut microbiome revealed by metagenomics and culture.</title>
        <authorList>
            <person name="Gilroy R."/>
            <person name="Ravi A."/>
            <person name="Getino M."/>
            <person name="Pursley I."/>
            <person name="Horton D.L."/>
            <person name="Alikhan N.F."/>
            <person name="Baker D."/>
            <person name="Gharbi K."/>
            <person name="Hall N."/>
            <person name="Watson M."/>
            <person name="Adriaenssens E.M."/>
            <person name="Foster-Nyarko E."/>
            <person name="Jarju S."/>
            <person name="Secka A."/>
            <person name="Antonio M."/>
            <person name="Oren A."/>
            <person name="Chaudhuri R.R."/>
            <person name="La Ragione R."/>
            <person name="Hildebrand F."/>
            <person name="Pallen M.J."/>
        </authorList>
    </citation>
    <scope>NUCLEOTIDE SEQUENCE</scope>
    <source>
        <strain evidence="2">CHK191-8634</strain>
    </source>
</reference>
<dbReference type="Pfam" id="PF16112">
    <property type="entry name" value="DUF4830"/>
    <property type="match status" value="1"/>
</dbReference>
<dbReference type="InterPro" id="IPR032257">
    <property type="entry name" value="DUF4830"/>
</dbReference>
<evidence type="ECO:0000313" key="3">
    <source>
        <dbReference type="Proteomes" id="UP000824073"/>
    </source>
</evidence>
<evidence type="ECO:0000259" key="1">
    <source>
        <dbReference type="Pfam" id="PF16112"/>
    </source>
</evidence>
<dbReference type="AlphaFoldDB" id="A0A9D1IVD0"/>
<name>A0A9D1IVD0_9CLOT</name>
<dbReference type="EMBL" id="DVMR01000011">
    <property type="protein sequence ID" value="HIU42832.1"/>
    <property type="molecule type" value="Genomic_DNA"/>
</dbReference>
<gene>
    <name evidence="2" type="ORF">IAB67_00860</name>
</gene>
<organism evidence="2 3">
    <name type="scientific">Candidatus Ventrousia excrementavium</name>
    <dbReference type="NCBI Taxonomy" id="2840961"/>
    <lineage>
        <taxon>Bacteria</taxon>
        <taxon>Bacillati</taxon>
        <taxon>Bacillota</taxon>
        <taxon>Clostridia</taxon>
        <taxon>Eubacteriales</taxon>
        <taxon>Clostridiaceae</taxon>
        <taxon>Clostridiaceae incertae sedis</taxon>
        <taxon>Candidatus Ventrousia</taxon>
    </lineage>
</organism>
<sequence length="158" mass="17211">MVIFTAKLNKKRLFAVAAVIVIAAAAFLLSRPHGQPYDADDVLGSSSAEVGGIKTNEDRLAYISSLGYSVAAEPLSEKEVVIPETFDETYTQYNALQQQCGFDLTRYMGETVTQYVYSILEYEGAEDVQLELLVCDNKVIGGSVYTVAVDGFMRGLSS</sequence>
<evidence type="ECO:0000313" key="2">
    <source>
        <dbReference type="EMBL" id="HIU42832.1"/>
    </source>
</evidence>
<dbReference type="Proteomes" id="UP000824073">
    <property type="component" value="Unassembled WGS sequence"/>
</dbReference>
<protein>
    <submittedName>
        <fullName evidence="2">DUF4830 domain-containing protein</fullName>
    </submittedName>
</protein>